<evidence type="ECO:0000256" key="2">
    <source>
        <dbReference type="ARBA" id="ARBA00022777"/>
    </source>
</evidence>
<feature type="domain" description="Carbohydrate kinase PfkB" evidence="4">
    <location>
        <begin position="26"/>
        <end position="320"/>
    </location>
</feature>
<dbReference type="PANTHER" id="PTHR10584:SF167">
    <property type="entry name" value="PFKB DOMAIN PROTEIN"/>
    <property type="match status" value="1"/>
</dbReference>
<evidence type="ECO:0000256" key="3">
    <source>
        <dbReference type="SAM" id="MobiDB-lite"/>
    </source>
</evidence>
<name>A0ABV6B215_9DEIO</name>
<keyword evidence="2 5" id="KW-0418">Kinase</keyword>
<accession>A0ABV6B215</accession>
<dbReference type="EMBL" id="JBHLYR010000044">
    <property type="protein sequence ID" value="MFB9992921.1"/>
    <property type="molecule type" value="Genomic_DNA"/>
</dbReference>
<dbReference type="EC" id="2.7.1.-" evidence="5"/>
<dbReference type="RefSeq" id="WP_380010738.1">
    <property type="nucleotide sequence ID" value="NZ_JBHLYR010000044.1"/>
</dbReference>
<evidence type="ECO:0000313" key="6">
    <source>
        <dbReference type="Proteomes" id="UP001589733"/>
    </source>
</evidence>
<evidence type="ECO:0000259" key="4">
    <source>
        <dbReference type="Pfam" id="PF00294"/>
    </source>
</evidence>
<comment type="caution">
    <text evidence="5">The sequence shown here is derived from an EMBL/GenBank/DDBJ whole genome shotgun (WGS) entry which is preliminary data.</text>
</comment>
<dbReference type="Gene3D" id="3.40.1190.20">
    <property type="match status" value="1"/>
</dbReference>
<gene>
    <name evidence="5" type="ORF">ACFFLM_13180</name>
</gene>
<feature type="compositionally biased region" description="Low complexity" evidence="3">
    <location>
        <begin position="1"/>
        <end position="17"/>
    </location>
</feature>
<organism evidence="5 6">
    <name type="scientific">Deinococcus oregonensis</name>
    <dbReference type="NCBI Taxonomy" id="1805970"/>
    <lineage>
        <taxon>Bacteria</taxon>
        <taxon>Thermotogati</taxon>
        <taxon>Deinococcota</taxon>
        <taxon>Deinococci</taxon>
        <taxon>Deinococcales</taxon>
        <taxon>Deinococcaceae</taxon>
        <taxon>Deinococcus</taxon>
    </lineage>
</organism>
<keyword evidence="1 5" id="KW-0808">Transferase</keyword>
<feature type="region of interest" description="Disordered" evidence="3">
    <location>
        <begin position="1"/>
        <end position="20"/>
    </location>
</feature>
<dbReference type="GO" id="GO:0016301">
    <property type="term" value="F:kinase activity"/>
    <property type="evidence" value="ECO:0007669"/>
    <property type="project" value="UniProtKB-KW"/>
</dbReference>
<evidence type="ECO:0000313" key="5">
    <source>
        <dbReference type="EMBL" id="MFB9992921.1"/>
    </source>
</evidence>
<keyword evidence="6" id="KW-1185">Reference proteome</keyword>
<dbReference type="SUPFAM" id="SSF53613">
    <property type="entry name" value="Ribokinase-like"/>
    <property type="match status" value="1"/>
</dbReference>
<proteinExistence type="predicted"/>
<protein>
    <submittedName>
        <fullName evidence="5">Carbohydrate kinase family protein</fullName>
        <ecNumber evidence="5">2.7.1.-</ecNumber>
    </submittedName>
</protein>
<reference evidence="5 6" key="1">
    <citation type="submission" date="2024-09" db="EMBL/GenBank/DDBJ databases">
        <authorList>
            <person name="Sun Q."/>
            <person name="Mori K."/>
        </authorList>
    </citation>
    <scope>NUCLEOTIDE SEQUENCE [LARGE SCALE GENOMIC DNA]</scope>
    <source>
        <strain evidence="5 6">JCM 13503</strain>
    </source>
</reference>
<sequence length="343" mass="36251">MTHSSSLSAPELSSPELQASRRGPLVSLGDLAWDVLAKPDTTLLPGGDTTGRMELLGGGSAANLAVWAQRAGYPSTFVGKIGRDRFGELATADLEAEGVRAELTLSGQHRTGVILALIDQRGQRAMLTGQGADWELLPEELPRDVLLGAGHLHLTAWSLFRDPPRAAALEAARLAKSAGATLSLDPGSFQMIGQMGREHFLKIVDNIPFDIIFPNDDEARAMSLESDPERALAWLRSRYPHALVVLKLDEEGVLLEGPTQPRTRVAATRDHLLDATGAGDSFGGAFLAGWLAHGDAVQAAELGAQVGGWVVSRFGARPPADAELETRLVSVGVKALSAAGVAQ</sequence>
<dbReference type="Pfam" id="PF00294">
    <property type="entry name" value="PfkB"/>
    <property type="match status" value="1"/>
</dbReference>
<evidence type="ECO:0000256" key="1">
    <source>
        <dbReference type="ARBA" id="ARBA00022679"/>
    </source>
</evidence>
<dbReference type="InterPro" id="IPR029056">
    <property type="entry name" value="Ribokinase-like"/>
</dbReference>
<dbReference type="InterPro" id="IPR011611">
    <property type="entry name" value="PfkB_dom"/>
</dbReference>
<dbReference type="Proteomes" id="UP001589733">
    <property type="component" value="Unassembled WGS sequence"/>
</dbReference>
<dbReference type="PANTHER" id="PTHR10584">
    <property type="entry name" value="SUGAR KINASE"/>
    <property type="match status" value="1"/>
</dbReference>
<dbReference type="CDD" id="cd01166">
    <property type="entry name" value="KdgK"/>
    <property type="match status" value="1"/>
</dbReference>